<dbReference type="GO" id="GO:0003676">
    <property type="term" value="F:nucleic acid binding"/>
    <property type="evidence" value="ECO:0007669"/>
    <property type="project" value="InterPro"/>
</dbReference>
<accession>A0A4Y2Q0E2</accession>
<name>A0A4Y2Q0E2_ARAVE</name>
<dbReference type="PANTHER" id="PTHR47326:SF1">
    <property type="entry name" value="HTH PSQ-TYPE DOMAIN-CONTAINING PROTEIN"/>
    <property type="match status" value="1"/>
</dbReference>
<gene>
    <name evidence="1" type="ORF">AVEN_23056_1</name>
</gene>
<protein>
    <submittedName>
        <fullName evidence="1">Uncharacterized protein</fullName>
    </submittedName>
</protein>
<dbReference type="Proteomes" id="UP000499080">
    <property type="component" value="Unassembled WGS sequence"/>
</dbReference>
<evidence type="ECO:0000313" key="1">
    <source>
        <dbReference type="EMBL" id="GBN56792.1"/>
    </source>
</evidence>
<dbReference type="OrthoDB" id="6764275at2759"/>
<proteinExistence type="predicted"/>
<dbReference type="AlphaFoldDB" id="A0A4Y2Q0E2"/>
<dbReference type="PANTHER" id="PTHR47326">
    <property type="entry name" value="TRANSPOSABLE ELEMENT TC3 TRANSPOSASE-LIKE PROTEIN"/>
    <property type="match status" value="1"/>
</dbReference>
<dbReference type="EMBL" id="BGPR01012591">
    <property type="protein sequence ID" value="GBN56792.1"/>
    <property type="molecule type" value="Genomic_DNA"/>
</dbReference>
<sequence>MAGDFFNRELPHRWIGRTGLEDVPLLPWAPRSPDLTPCDFSLWGYVKDKVYAPPIANNSESTAGTHHCCCDGH</sequence>
<dbReference type="Gene3D" id="3.30.420.10">
    <property type="entry name" value="Ribonuclease H-like superfamily/Ribonuclease H"/>
    <property type="match status" value="1"/>
</dbReference>
<reference evidence="1 2" key="1">
    <citation type="journal article" date="2019" name="Sci. Rep.">
        <title>Orb-weaving spider Araneus ventricosus genome elucidates the spidroin gene catalogue.</title>
        <authorList>
            <person name="Kono N."/>
            <person name="Nakamura H."/>
            <person name="Ohtoshi R."/>
            <person name="Moran D.A.P."/>
            <person name="Shinohara A."/>
            <person name="Yoshida Y."/>
            <person name="Fujiwara M."/>
            <person name="Mori M."/>
            <person name="Tomita M."/>
            <person name="Arakawa K."/>
        </authorList>
    </citation>
    <scope>NUCLEOTIDE SEQUENCE [LARGE SCALE GENOMIC DNA]</scope>
</reference>
<organism evidence="1 2">
    <name type="scientific">Araneus ventricosus</name>
    <name type="common">Orbweaver spider</name>
    <name type="synonym">Epeira ventricosa</name>
    <dbReference type="NCBI Taxonomy" id="182803"/>
    <lineage>
        <taxon>Eukaryota</taxon>
        <taxon>Metazoa</taxon>
        <taxon>Ecdysozoa</taxon>
        <taxon>Arthropoda</taxon>
        <taxon>Chelicerata</taxon>
        <taxon>Arachnida</taxon>
        <taxon>Araneae</taxon>
        <taxon>Araneomorphae</taxon>
        <taxon>Entelegynae</taxon>
        <taxon>Araneoidea</taxon>
        <taxon>Araneidae</taxon>
        <taxon>Araneus</taxon>
    </lineage>
</organism>
<dbReference type="InterPro" id="IPR036397">
    <property type="entry name" value="RNaseH_sf"/>
</dbReference>
<evidence type="ECO:0000313" key="2">
    <source>
        <dbReference type="Proteomes" id="UP000499080"/>
    </source>
</evidence>
<comment type="caution">
    <text evidence="1">The sequence shown here is derived from an EMBL/GenBank/DDBJ whole genome shotgun (WGS) entry which is preliminary data.</text>
</comment>
<keyword evidence="2" id="KW-1185">Reference proteome</keyword>